<sequence>MPITRISLPRQRLNYWQSAISSALQQALESRFNVPTGDCFQFFDCYDPEQRVIDRHYLCGAEAGRSEDYLLFQITAGKPRSTEQKQALYSELVELLQASIGIKAQDVMVVVSFTEPEDWSFGSGEMFQLSNIPKS</sequence>
<organism evidence="1 4">
    <name type="scientific">Rouxiella silvae</name>
    <dbReference type="NCBI Taxonomy" id="1646373"/>
    <lineage>
        <taxon>Bacteria</taxon>
        <taxon>Pseudomonadati</taxon>
        <taxon>Pseudomonadota</taxon>
        <taxon>Gammaproteobacteria</taxon>
        <taxon>Enterobacterales</taxon>
        <taxon>Yersiniaceae</taxon>
        <taxon>Rouxiella</taxon>
    </lineage>
</organism>
<name>A0AA40X181_9GAMM</name>
<accession>A0AA40X181</accession>
<dbReference type="InterPro" id="IPR014347">
    <property type="entry name" value="Tautomerase/MIF_sf"/>
</dbReference>
<reference evidence="1" key="4">
    <citation type="submission" date="2022-09" db="EMBL/GenBank/DDBJ databases">
        <title>Rouxiella aceris sp. nov., isolated from tree sap and emended description of the genus Rhouxiella.</title>
        <authorList>
            <person name="Kim I.S."/>
        </authorList>
    </citation>
    <scope>NUCLEOTIDE SEQUENCE</scope>
    <source>
        <strain evidence="1">SAP-2</strain>
    </source>
</reference>
<evidence type="ECO:0000313" key="1">
    <source>
        <dbReference type="EMBL" id="MBF6636890.1"/>
    </source>
</evidence>
<comment type="caution">
    <text evidence="1">The sequence shown here is derived from an EMBL/GenBank/DDBJ whole genome shotgun (WGS) entry which is preliminary data.</text>
</comment>
<dbReference type="EMBL" id="MRWD01000006">
    <property type="protein sequence ID" value="ORJ22583.1"/>
    <property type="molecule type" value="Genomic_DNA"/>
</dbReference>
<reference evidence="2 3" key="2">
    <citation type="journal article" date="2017" name="Int. J. Syst. Evol. Microbiol.">
        <title>Rouxiella badensis sp. nov. and Rouxiella silvae sp. nov. isolated from peat bog soil in Germany and emendation of the genus description.</title>
        <authorList>
            <person name="Le Fleche-Mateos A."/>
            <person name="Kugler J.H."/>
            <person name="Hansen S.H."/>
            <person name="Syldatk C."/>
            <person name="Hausmann R."/>
            <person name="Lomprez F."/>
            <person name="Vandenbogaert M."/>
            <person name="Manuguerra J.C."/>
            <person name="Grimont P.A."/>
        </authorList>
    </citation>
    <scope>NUCLEOTIDE SEQUENCE [LARGE SCALE GENOMIC DNA]</scope>
    <source>
        <strain evidence="2 3">213</strain>
    </source>
</reference>
<gene>
    <name evidence="2" type="ORF">BS639_04130</name>
    <name evidence="1" type="ORF">ITX54_09515</name>
</gene>
<dbReference type="EMBL" id="JADMKS010000003">
    <property type="protein sequence ID" value="MBF6636890.1"/>
    <property type="molecule type" value="Genomic_DNA"/>
</dbReference>
<reference evidence="2" key="1">
    <citation type="submission" date="2016-12" db="EMBL/GenBank/DDBJ databases">
        <authorList>
            <person name="Le Fleche-Mateos A."/>
        </authorList>
    </citation>
    <scope>NUCLEOTIDE SEQUENCE</scope>
    <source>
        <strain evidence="2">213</strain>
    </source>
</reference>
<protein>
    <submittedName>
        <fullName evidence="1">Tautomerase family protein</fullName>
    </submittedName>
</protein>
<evidence type="ECO:0000313" key="2">
    <source>
        <dbReference type="EMBL" id="ORJ22583.1"/>
    </source>
</evidence>
<dbReference type="AlphaFoldDB" id="A0AA40X181"/>
<dbReference type="RefSeq" id="WP_055781421.1">
    <property type="nucleotide sequence ID" value="NZ_CBCSCF010000011.1"/>
</dbReference>
<keyword evidence="3" id="KW-1185">Reference proteome</keyword>
<reference evidence="1" key="3">
    <citation type="submission" date="2020-11" db="EMBL/GenBank/DDBJ databases">
        <authorList>
            <person name="Lee S.D."/>
        </authorList>
    </citation>
    <scope>NUCLEOTIDE SEQUENCE</scope>
    <source>
        <strain evidence="1">SAP-2</strain>
    </source>
</reference>
<dbReference type="Proteomes" id="UP000192722">
    <property type="component" value="Unassembled WGS sequence"/>
</dbReference>
<dbReference type="InterPro" id="IPR037479">
    <property type="entry name" value="Tauto_MSAD"/>
</dbReference>
<evidence type="ECO:0000313" key="3">
    <source>
        <dbReference type="Proteomes" id="UP000192722"/>
    </source>
</evidence>
<dbReference type="Proteomes" id="UP000705283">
    <property type="component" value="Unassembled WGS sequence"/>
</dbReference>
<evidence type="ECO:0000313" key="4">
    <source>
        <dbReference type="Proteomes" id="UP000705283"/>
    </source>
</evidence>
<proteinExistence type="predicted"/>
<dbReference type="Pfam" id="PF14552">
    <property type="entry name" value="Tautomerase_2"/>
    <property type="match status" value="1"/>
</dbReference>
<dbReference type="Gene3D" id="3.30.429.10">
    <property type="entry name" value="Macrophage Migration Inhibitory Factor"/>
    <property type="match status" value="1"/>
</dbReference>
<dbReference type="PANTHER" id="PTHR38460">
    <property type="entry name" value="TAUTOMERASE YOLI-RELATED"/>
    <property type="match status" value="1"/>
</dbReference>
<dbReference type="SUPFAM" id="SSF55331">
    <property type="entry name" value="Tautomerase/MIF"/>
    <property type="match status" value="1"/>
</dbReference>
<dbReference type="PANTHER" id="PTHR38460:SF1">
    <property type="entry name" value="TAUTOMERASE YOLI-RELATED"/>
    <property type="match status" value="1"/>
</dbReference>